<name>A0ABU6J5J7_9BURK</name>
<feature type="compositionally biased region" description="Polar residues" evidence="1">
    <location>
        <begin position="134"/>
        <end position="156"/>
    </location>
</feature>
<protein>
    <submittedName>
        <fullName evidence="2">Uncharacterized protein</fullName>
    </submittedName>
</protein>
<dbReference type="InterPro" id="IPR022025">
    <property type="entry name" value="Amidoligase_2"/>
</dbReference>
<gene>
    <name evidence="2" type="ORF">RY831_07175</name>
</gene>
<dbReference type="EMBL" id="JAWIIV010000004">
    <property type="protein sequence ID" value="MEC4718922.1"/>
    <property type="molecule type" value="Genomic_DNA"/>
</dbReference>
<proteinExistence type="predicted"/>
<comment type="caution">
    <text evidence="2">The sequence shown here is derived from an EMBL/GenBank/DDBJ whole genome shotgun (WGS) entry which is preliminary data.</text>
</comment>
<feature type="compositionally biased region" description="Polar residues" evidence="1">
    <location>
        <begin position="79"/>
        <end position="89"/>
    </location>
</feature>
<feature type="region of interest" description="Disordered" evidence="1">
    <location>
        <begin position="62"/>
        <end position="95"/>
    </location>
</feature>
<evidence type="ECO:0000313" key="3">
    <source>
        <dbReference type="Proteomes" id="UP001352263"/>
    </source>
</evidence>
<evidence type="ECO:0000313" key="2">
    <source>
        <dbReference type="EMBL" id="MEC4718922.1"/>
    </source>
</evidence>
<organism evidence="2 3">
    <name type="scientific">Noviherbaspirillum album</name>
    <dbReference type="NCBI Taxonomy" id="3080276"/>
    <lineage>
        <taxon>Bacteria</taxon>
        <taxon>Pseudomonadati</taxon>
        <taxon>Pseudomonadota</taxon>
        <taxon>Betaproteobacteria</taxon>
        <taxon>Burkholderiales</taxon>
        <taxon>Oxalobacteraceae</taxon>
        <taxon>Noviherbaspirillum</taxon>
    </lineage>
</organism>
<sequence length="951" mass="108715">MRIGKSTYSLMWPDALSSNETRMRRRANDERRRDEGLPVPERMVFIKRDKAKSARFRQALLTGQNDRSLTPSQVPPRTANLNSESQEIPTQPRHDGHVEVHQALPAVEQPEFTSINPALVHEPENAGGIVTPGQTLQSSATTSNTAPENTARSLQKLNDDPFPDWPGELKSGSDLDLLKQNFSLLAPHLQFLKAKDSAWLENLQLLINKNAELVASNFNDIKDLDCEGLSHLLNLLTRYEEWTRSHVAMVCNMDMKGLLLHLENNLDWTTKNLRKLQNYEDISGLVPWVKKEEKWTTINLRALARINGPRLDSLTRLLEVDQQWTIKNFNGIKTMSTATLTALPHILHDQPEWVTSHLNEIKAMEGNAFEKLVPLLNSHREWTLLRFDDIKTLQGEALEILFRFLEKKPDWTKENFPLIKKSLEDVRFFGLLNQNTDWGIRNLAMIHQMSHMTSLVFWEYYENSKRDSEALNAFNPQDLLDLQKTSEDDELEAKRFFLNLMDKCSNGFNSAANPFLRKFQASHKVPRDEEQILASNGASRSTLALHSNKQLVTESLLIEKFRWNHRLLPDATFGVENEMYIPGVPRNSNEFNEKMNSLLGTKNYSYVDDQSLFPRYLASATEQVTSILRNSSDIHELQSAMSIINDWGGFTTQRAGVHIHTGVRQWSAAHSLKAPLEKSGNSALSEWDVPNQNDYDITPFQLMLMKQFIINMASVQEEFYEVSRESKFNQRNAPIDPHELPAFFEKVSAAPDLASLIQVAQKNGRDSCVNLHSFARHGTIEIRGFTKKNSEHMGVDPNIPVRDIIFLQDVLIHTLKGLGEVLLSCPSPSQKYSIKPDEGLKNVIKDYTQDVFLLQIVHALGQREVEKRFRTMEAILRDKEKISSSTLEKIQENLRDLVGDDNDRMAQHFINVLHGKEQWNPFFNGLAPVRRKHSLRFATDTVLKGKTEVGE</sequence>
<feature type="region of interest" description="Disordered" evidence="1">
    <location>
        <begin position="134"/>
        <end position="160"/>
    </location>
</feature>
<feature type="compositionally biased region" description="Polar residues" evidence="1">
    <location>
        <begin position="62"/>
        <end position="72"/>
    </location>
</feature>
<evidence type="ECO:0000256" key="1">
    <source>
        <dbReference type="SAM" id="MobiDB-lite"/>
    </source>
</evidence>
<reference evidence="2 3" key="1">
    <citation type="submission" date="2023-10" db="EMBL/GenBank/DDBJ databases">
        <title>Noviherbaspirillum sp. CPCC 100848 genome assembly.</title>
        <authorList>
            <person name="Li X.Y."/>
            <person name="Fang X.M."/>
        </authorList>
    </citation>
    <scope>NUCLEOTIDE SEQUENCE [LARGE SCALE GENOMIC DNA]</scope>
    <source>
        <strain evidence="2 3">CPCC 100848</strain>
    </source>
</reference>
<dbReference type="RefSeq" id="WP_326505639.1">
    <property type="nucleotide sequence ID" value="NZ_JAWIIV010000004.1"/>
</dbReference>
<accession>A0ABU6J5J7</accession>
<keyword evidence="3" id="KW-1185">Reference proteome</keyword>
<dbReference type="Proteomes" id="UP001352263">
    <property type="component" value="Unassembled WGS sequence"/>
</dbReference>
<dbReference type="Pfam" id="PF12224">
    <property type="entry name" value="Amidoligase_2"/>
    <property type="match status" value="1"/>
</dbReference>